<dbReference type="Pfam" id="PF24905">
    <property type="entry name" value="TTC3_9th"/>
    <property type="match status" value="1"/>
</dbReference>
<evidence type="ECO:0000313" key="2">
    <source>
        <dbReference type="EMBL" id="KFO82934.1"/>
    </source>
</evidence>
<feature type="non-terminal residue" evidence="2">
    <location>
        <position position="1"/>
    </location>
</feature>
<keyword evidence="3" id="KW-1185">Reference proteome</keyword>
<name>A0A091GP31_CUCCA</name>
<feature type="non-terminal residue" evidence="2">
    <location>
        <position position="80"/>
    </location>
</feature>
<evidence type="ECO:0000259" key="1">
    <source>
        <dbReference type="Pfam" id="PF24905"/>
    </source>
</evidence>
<evidence type="ECO:0000313" key="3">
    <source>
        <dbReference type="Proteomes" id="UP000053760"/>
    </source>
</evidence>
<gene>
    <name evidence="2" type="ORF">N303_04598</name>
</gene>
<dbReference type="InterPro" id="IPR056870">
    <property type="entry name" value="TTC3/DZIP3/RBM44-like_helical"/>
</dbReference>
<feature type="domain" description="TTC3/DZIP3/RBM44-like helical" evidence="1">
    <location>
        <begin position="29"/>
        <end position="77"/>
    </location>
</feature>
<dbReference type="AlphaFoldDB" id="A0A091GP31"/>
<protein>
    <submittedName>
        <fullName evidence="2">RNA-binding protein 44</fullName>
    </submittedName>
</protein>
<accession>A0A091GP31</accession>
<dbReference type="EMBL" id="KL448322">
    <property type="protein sequence ID" value="KFO82934.1"/>
    <property type="molecule type" value="Genomic_DNA"/>
</dbReference>
<dbReference type="PANTHER" id="PTHR17550">
    <property type="entry name" value="E3 UBIQUITIN-PROTEIN LIGASE TTC3"/>
    <property type="match status" value="1"/>
</dbReference>
<sequence length="80" mass="8577">ENLQQKTPSPLSTSSCDAFISPNAPNLSSFTKLMNKLQEIHPAASRDKIVAALVEVKKNNKGVLSGLSINSIVERTSVVL</sequence>
<reference evidence="2 3" key="1">
    <citation type="submission" date="2014-04" db="EMBL/GenBank/DDBJ databases">
        <title>Genome evolution of avian class.</title>
        <authorList>
            <person name="Zhang G."/>
            <person name="Li C."/>
        </authorList>
    </citation>
    <scope>NUCLEOTIDE SEQUENCE [LARGE SCALE GENOMIC DNA]</scope>
    <source>
        <strain evidence="2">BGI_N303</strain>
    </source>
</reference>
<organism evidence="2 3">
    <name type="scientific">Cuculus canorus</name>
    <name type="common">Common cuckoo</name>
    <dbReference type="NCBI Taxonomy" id="55661"/>
    <lineage>
        <taxon>Eukaryota</taxon>
        <taxon>Metazoa</taxon>
        <taxon>Chordata</taxon>
        <taxon>Craniata</taxon>
        <taxon>Vertebrata</taxon>
        <taxon>Euteleostomi</taxon>
        <taxon>Archelosauria</taxon>
        <taxon>Archosauria</taxon>
        <taxon>Dinosauria</taxon>
        <taxon>Saurischia</taxon>
        <taxon>Theropoda</taxon>
        <taxon>Coelurosauria</taxon>
        <taxon>Aves</taxon>
        <taxon>Neognathae</taxon>
        <taxon>Neoaves</taxon>
        <taxon>Otidimorphae</taxon>
        <taxon>Cuculiformes</taxon>
        <taxon>Cuculidae</taxon>
        <taxon>Cuculus</taxon>
    </lineage>
</organism>
<proteinExistence type="predicted"/>
<dbReference type="Proteomes" id="UP000053760">
    <property type="component" value="Unassembled WGS sequence"/>
</dbReference>
<dbReference type="PANTHER" id="PTHR17550:SF7">
    <property type="entry name" value="RNA-BINDING PROTEIN 44"/>
    <property type="match status" value="1"/>
</dbReference>